<dbReference type="SUPFAM" id="SSF51294">
    <property type="entry name" value="Hedgehog/intein (Hint) domain"/>
    <property type="match status" value="1"/>
</dbReference>
<keyword evidence="2" id="KW-0964">Secreted</keyword>
<dbReference type="Proteomes" id="UP000562254">
    <property type="component" value="Unassembled WGS sequence"/>
</dbReference>
<dbReference type="Gene3D" id="2.150.10.10">
    <property type="entry name" value="Serralysin-like metalloprotease, C-terminal"/>
    <property type="match status" value="2"/>
</dbReference>
<evidence type="ECO:0000313" key="5">
    <source>
        <dbReference type="EMBL" id="MBB5691085.1"/>
    </source>
</evidence>
<comment type="caution">
    <text evidence="5">The sequence shown here is derived from an EMBL/GenBank/DDBJ whole genome shotgun (WGS) entry which is preliminary data.</text>
</comment>
<dbReference type="PANTHER" id="PTHR38340">
    <property type="entry name" value="S-LAYER PROTEIN"/>
    <property type="match status" value="1"/>
</dbReference>
<evidence type="ECO:0000256" key="2">
    <source>
        <dbReference type="ARBA" id="ARBA00022525"/>
    </source>
</evidence>
<dbReference type="GO" id="GO:0005509">
    <property type="term" value="F:calcium ion binding"/>
    <property type="evidence" value="ECO:0007669"/>
    <property type="project" value="InterPro"/>
</dbReference>
<feature type="region of interest" description="Disordered" evidence="3">
    <location>
        <begin position="1"/>
        <end position="60"/>
    </location>
</feature>
<feature type="compositionally biased region" description="Low complexity" evidence="3">
    <location>
        <begin position="20"/>
        <end position="30"/>
    </location>
</feature>
<sequence>MSGTWYAPDGTPRSPNAPTSGDDSYAGSDGADFELDESGLPTPVIAGGEGNDTLDGRGGDDVLAGSEGDDLLLGGEGNDVLLGSLGDDTLLGGPGDDLLIPGPGRDSVIGGEGDDTIELGGDASGYRWQPVAGGWLVTDTDPSDGEDGTVFVGNDVEWVSYGVSGEVVQTPCFAAGTRIMTARGEVPVEALRAGDLVVTLGLNGAWLRPVRWVGRRAVDCARHPRPRSVLPVVILPGALGPGVPQRVLRVSPDHALYLDGRLVPAGRLVDGEAILQPAGTRRVVYHHVELDAHDVILAEGAPAESWLDCGNRAQFDNGGALVALHPDFAAEPAGRACAPMAAEGAETVRLRRLVASRRQAGIGAARG</sequence>
<dbReference type="SUPFAM" id="SSF51120">
    <property type="entry name" value="beta-Roll"/>
    <property type="match status" value="1"/>
</dbReference>
<evidence type="ECO:0000256" key="1">
    <source>
        <dbReference type="ARBA" id="ARBA00004613"/>
    </source>
</evidence>
<comment type="subcellular location">
    <subcellularLocation>
        <location evidence="1">Secreted</location>
    </subcellularLocation>
</comment>
<dbReference type="EMBL" id="JACIJE010000009">
    <property type="protein sequence ID" value="MBB5691085.1"/>
    <property type="molecule type" value="Genomic_DNA"/>
</dbReference>
<dbReference type="Pfam" id="PF13403">
    <property type="entry name" value="Hint_2"/>
    <property type="match status" value="1"/>
</dbReference>
<dbReference type="PROSITE" id="PS00330">
    <property type="entry name" value="HEMOLYSIN_CALCIUM"/>
    <property type="match status" value="2"/>
</dbReference>
<protein>
    <recommendedName>
        <fullName evidence="4">Hedgehog/Intein (Hint) domain-containing protein</fullName>
    </recommendedName>
</protein>
<dbReference type="InterPro" id="IPR028992">
    <property type="entry name" value="Hedgehog/Intein_dom"/>
</dbReference>
<dbReference type="PANTHER" id="PTHR38340:SF1">
    <property type="entry name" value="S-LAYER PROTEIN"/>
    <property type="match status" value="1"/>
</dbReference>
<name>A0A840XR96_9PROT</name>
<dbReference type="Gene3D" id="2.170.16.10">
    <property type="entry name" value="Hedgehog/Intein (Hint) domain"/>
    <property type="match status" value="1"/>
</dbReference>
<dbReference type="PRINTS" id="PR00313">
    <property type="entry name" value="CABNDNGRPT"/>
</dbReference>
<proteinExistence type="predicted"/>
<dbReference type="InterPro" id="IPR001343">
    <property type="entry name" value="Hemolysn_Ca-bd"/>
</dbReference>
<dbReference type="GO" id="GO:0005576">
    <property type="term" value="C:extracellular region"/>
    <property type="evidence" value="ECO:0007669"/>
    <property type="project" value="UniProtKB-SubCell"/>
</dbReference>
<dbReference type="AlphaFoldDB" id="A0A840XR96"/>
<evidence type="ECO:0000256" key="3">
    <source>
        <dbReference type="SAM" id="MobiDB-lite"/>
    </source>
</evidence>
<gene>
    <name evidence="5" type="ORF">FHS88_003228</name>
</gene>
<dbReference type="RefSeq" id="WP_272872837.1">
    <property type="nucleotide sequence ID" value="NZ_JAAEDJ010000003.1"/>
</dbReference>
<dbReference type="InterPro" id="IPR050557">
    <property type="entry name" value="RTX_toxin/Mannuronan_C5-epim"/>
</dbReference>
<accession>A0A840XR96</accession>
<feature type="domain" description="Hedgehog/Intein (Hint)" evidence="4">
    <location>
        <begin position="171"/>
        <end position="308"/>
    </location>
</feature>
<evidence type="ECO:0000259" key="4">
    <source>
        <dbReference type="Pfam" id="PF13403"/>
    </source>
</evidence>
<evidence type="ECO:0000313" key="6">
    <source>
        <dbReference type="Proteomes" id="UP000562254"/>
    </source>
</evidence>
<dbReference type="InterPro" id="IPR011049">
    <property type="entry name" value="Serralysin-like_metalloprot_C"/>
</dbReference>
<dbReference type="Pfam" id="PF00353">
    <property type="entry name" value="HemolysinCabind"/>
    <property type="match status" value="1"/>
</dbReference>
<dbReference type="InterPro" id="IPR018511">
    <property type="entry name" value="Hemolysin-typ_Ca-bd_CS"/>
</dbReference>
<keyword evidence="6" id="KW-1185">Reference proteome</keyword>
<reference evidence="5 6" key="1">
    <citation type="submission" date="2020-08" db="EMBL/GenBank/DDBJ databases">
        <title>Genomic Encyclopedia of Type Strains, Phase IV (KMG-IV): sequencing the most valuable type-strain genomes for metagenomic binning, comparative biology and taxonomic classification.</title>
        <authorList>
            <person name="Goeker M."/>
        </authorList>
    </citation>
    <scope>NUCLEOTIDE SEQUENCE [LARGE SCALE GENOMIC DNA]</scope>
    <source>
        <strain evidence="5 6">DSM 25895</strain>
    </source>
</reference>
<organism evidence="5 6">
    <name type="scientific">Neoroseomonas alkaliterrae</name>
    <dbReference type="NCBI Taxonomy" id="1452450"/>
    <lineage>
        <taxon>Bacteria</taxon>
        <taxon>Pseudomonadati</taxon>
        <taxon>Pseudomonadota</taxon>
        <taxon>Alphaproteobacteria</taxon>
        <taxon>Acetobacterales</taxon>
        <taxon>Acetobacteraceae</taxon>
        <taxon>Neoroseomonas</taxon>
    </lineage>
</organism>
<dbReference type="InterPro" id="IPR036844">
    <property type="entry name" value="Hint_dom_sf"/>
</dbReference>